<dbReference type="SMART" id="SM00331">
    <property type="entry name" value="PP2C_SIG"/>
    <property type="match status" value="1"/>
</dbReference>
<dbReference type="SUPFAM" id="SSF81606">
    <property type="entry name" value="PP2C-like"/>
    <property type="match status" value="1"/>
</dbReference>
<evidence type="ECO:0000313" key="3">
    <source>
        <dbReference type="Proteomes" id="UP001321804"/>
    </source>
</evidence>
<dbReference type="RefSeq" id="WP_317697944.1">
    <property type="nucleotide sequence ID" value="NZ_AP026801.1"/>
</dbReference>
<name>A0AAU9DR34_9LACO</name>
<accession>A0AAU9DR34</accession>
<keyword evidence="3" id="KW-1185">Reference proteome</keyword>
<evidence type="ECO:0000313" key="2">
    <source>
        <dbReference type="EMBL" id="BDR56088.1"/>
    </source>
</evidence>
<dbReference type="CDD" id="cd00143">
    <property type="entry name" value="PP2Cc"/>
    <property type="match status" value="1"/>
</dbReference>
<dbReference type="AlphaFoldDB" id="A0AAU9DR34"/>
<gene>
    <name evidence="2" type="ORF">KIMC2_06500</name>
</gene>
<dbReference type="KEGG" id="xak:KIMC2_06500"/>
<protein>
    <submittedName>
        <fullName evidence="2">Serine/threonine protein phosphatase</fullName>
    </submittedName>
</protein>
<sequence length="249" mass="27068">MKFFQKTDIGLKRENNEDAIGVFTNKSQETLAMIADGMGGHLGGDVASNIALKLVGTSFEQTKDLNAESFISWVDAELFKVNDTIIEQSETTMKLHGMGTTFVGVFLSNQKQIVFANLGDTRGYLFRSGSLEQITVDQTLVNELLHKGELSEEEAEVFPNKSIITSSLGVDKRVDAVYKTIDLKGDEIILLSSDGLTNMVSDDEISKELSSNAAPQQIVDNLVEKAIKNGGLDNISIILGISDRGSDQS</sequence>
<dbReference type="PROSITE" id="PS51746">
    <property type="entry name" value="PPM_2"/>
    <property type="match status" value="1"/>
</dbReference>
<dbReference type="InterPro" id="IPR001932">
    <property type="entry name" value="PPM-type_phosphatase-like_dom"/>
</dbReference>
<dbReference type="PANTHER" id="PTHR13832:SF860">
    <property type="entry name" value="PROTEIN PHOSPHATASE PHPP"/>
    <property type="match status" value="1"/>
</dbReference>
<organism evidence="2 3">
    <name type="scientific">Xylocopilactobacillus apis</name>
    <dbReference type="NCBI Taxonomy" id="2932183"/>
    <lineage>
        <taxon>Bacteria</taxon>
        <taxon>Bacillati</taxon>
        <taxon>Bacillota</taxon>
        <taxon>Bacilli</taxon>
        <taxon>Lactobacillales</taxon>
        <taxon>Lactobacillaceae</taxon>
        <taxon>Xylocopilactobacillus</taxon>
    </lineage>
</organism>
<dbReference type="InterPro" id="IPR036457">
    <property type="entry name" value="PPM-type-like_dom_sf"/>
</dbReference>
<evidence type="ECO:0000259" key="1">
    <source>
        <dbReference type="PROSITE" id="PS51746"/>
    </source>
</evidence>
<dbReference type="SMART" id="SM00332">
    <property type="entry name" value="PP2Cc"/>
    <property type="match status" value="1"/>
</dbReference>
<feature type="domain" description="PPM-type phosphatase" evidence="1">
    <location>
        <begin position="3"/>
        <end position="242"/>
    </location>
</feature>
<dbReference type="EMBL" id="AP026801">
    <property type="protein sequence ID" value="BDR56088.1"/>
    <property type="molecule type" value="Genomic_DNA"/>
</dbReference>
<dbReference type="PANTHER" id="PTHR13832">
    <property type="entry name" value="PROTEIN PHOSPHATASE 2C"/>
    <property type="match status" value="1"/>
</dbReference>
<dbReference type="InterPro" id="IPR015655">
    <property type="entry name" value="PP2C"/>
</dbReference>
<dbReference type="Proteomes" id="UP001321804">
    <property type="component" value="Chromosome"/>
</dbReference>
<proteinExistence type="predicted"/>
<dbReference type="GO" id="GO:0004722">
    <property type="term" value="F:protein serine/threonine phosphatase activity"/>
    <property type="evidence" value="ECO:0007669"/>
    <property type="project" value="InterPro"/>
</dbReference>
<dbReference type="Gene3D" id="3.60.40.10">
    <property type="entry name" value="PPM-type phosphatase domain"/>
    <property type="match status" value="1"/>
</dbReference>
<reference evidence="2 3" key="1">
    <citation type="journal article" date="2023" name="Microbiol. Spectr.">
        <title>Symbiosis of Carpenter Bees with Uncharacterized Lactic Acid Bacteria Showing NAD Auxotrophy.</title>
        <authorList>
            <person name="Kawasaki S."/>
            <person name="Ozawa K."/>
            <person name="Mori T."/>
            <person name="Yamamoto A."/>
            <person name="Ito M."/>
            <person name="Ohkuma M."/>
            <person name="Sakamoto M."/>
            <person name="Matsutani M."/>
        </authorList>
    </citation>
    <scope>NUCLEOTIDE SEQUENCE [LARGE SCALE GENOMIC DNA]</scope>
    <source>
        <strain evidence="2 3">KimC2</strain>
    </source>
</reference>
<dbReference type="Pfam" id="PF13672">
    <property type="entry name" value="PP2C_2"/>
    <property type="match status" value="1"/>
</dbReference>
<dbReference type="NCBIfam" id="NF033484">
    <property type="entry name" value="Stp1_PP2C_phos"/>
    <property type="match status" value="1"/>
</dbReference>